<dbReference type="SUPFAM" id="SSF51206">
    <property type="entry name" value="cAMP-binding domain-like"/>
    <property type="match status" value="1"/>
</dbReference>
<reference evidence="5 6" key="1">
    <citation type="submission" date="2016-04" db="EMBL/GenBank/DDBJ databases">
        <title>Draft genome sequence of freshwater magnetotactic bacteria Magnetospirillum marisnigri SP-1 and Magnetospirillum moscoviense BB-1.</title>
        <authorList>
            <person name="Koziaeva V."/>
            <person name="Dziuba M.V."/>
            <person name="Ivanov T.M."/>
            <person name="Kuznetsov B."/>
            <person name="Grouzdev D.S."/>
        </authorList>
    </citation>
    <scope>NUCLEOTIDE SEQUENCE [LARGE SCALE GENOMIC DNA]</scope>
    <source>
        <strain evidence="5 6">BB-1</strain>
    </source>
</reference>
<evidence type="ECO:0000256" key="3">
    <source>
        <dbReference type="ARBA" id="ARBA00023163"/>
    </source>
</evidence>
<evidence type="ECO:0000256" key="1">
    <source>
        <dbReference type="ARBA" id="ARBA00023015"/>
    </source>
</evidence>
<feature type="domain" description="Cyclic nucleotide-binding" evidence="4">
    <location>
        <begin position="23"/>
        <end position="143"/>
    </location>
</feature>
<dbReference type="Pfam" id="PF13545">
    <property type="entry name" value="HTH_Crp_2"/>
    <property type="match status" value="1"/>
</dbReference>
<dbReference type="STRING" id="1437059.A6A05_04405"/>
<evidence type="ECO:0000256" key="2">
    <source>
        <dbReference type="ARBA" id="ARBA00023125"/>
    </source>
</evidence>
<keyword evidence="1" id="KW-0805">Transcription regulation</keyword>
<dbReference type="Proteomes" id="UP000078543">
    <property type="component" value="Unassembled WGS sequence"/>
</dbReference>
<dbReference type="InterPro" id="IPR000595">
    <property type="entry name" value="cNMP-bd_dom"/>
</dbReference>
<dbReference type="RefSeq" id="WP_068504153.1">
    <property type="nucleotide sequence ID" value="NZ_LWQU01000185.1"/>
</dbReference>
<dbReference type="InterPro" id="IPR018490">
    <property type="entry name" value="cNMP-bd_dom_sf"/>
</dbReference>
<dbReference type="PANTHER" id="PTHR24567:SF74">
    <property type="entry name" value="HTH-TYPE TRANSCRIPTIONAL REGULATOR ARCR"/>
    <property type="match status" value="1"/>
</dbReference>
<keyword evidence="2" id="KW-0238">DNA-binding</keyword>
<comment type="caution">
    <text evidence="5">The sequence shown here is derived from an EMBL/GenBank/DDBJ whole genome shotgun (WGS) entry which is preliminary data.</text>
</comment>
<gene>
    <name evidence="5" type="ORF">A6A05_04405</name>
</gene>
<dbReference type="PANTHER" id="PTHR24567">
    <property type="entry name" value="CRP FAMILY TRANSCRIPTIONAL REGULATORY PROTEIN"/>
    <property type="match status" value="1"/>
</dbReference>
<dbReference type="GO" id="GO:0003677">
    <property type="term" value="F:DNA binding"/>
    <property type="evidence" value="ECO:0007669"/>
    <property type="project" value="UniProtKB-KW"/>
</dbReference>
<name>A0A178MB14_9PROT</name>
<evidence type="ECO:0000313" key="5">
    <source>
        <dbReference type="EMBL" id="OAN45367.1"/>
    </source>
</evidence>
<protein>
    <recommendedName>
        <fullName evidence="4">Cyclic nucleotide-binding domain-containing protein</fullName>
    </recommendedName>
</protein>
<proteinExistence type="predicted"/>
<organism evidence="5 6">
    <name type="scientific">Magnetospirillum moscoviense</name>
    <dbReference type="NCBI Taxonomy" id="1437059"/>
    <lineage>
        <taxon>Bacteria</taxon>
        <taxon>Pseudomonadati</taxon>
        <taxon>Pseudomonadota</taxon>
        <taxon>Alphaproteobacteria</taxon>
        <taxon>Rhodospirillales</taxon>
        <taxon>Rhodospirillaceae</taxon>
        <taxon>Magnetospirillum</taxon>
    </lineage>
</organism>
<dbReference type="AlphaFoldDB" id="A0A178MB14"/>
<dbReference type="SUPFAM" id="SSF46785">
    <property type="entry name" value="Winged helix' DNA-binding domain"/>
    <property type="match status" value="1"/>
</dbReference>
<dbReference type="InterPro" id="IPR014710">
    <property type="entry name" value="RmlC-like_jellyroll"/>
</dbReference>
<dbReference type="Pfam" id="PF00027">
    <property type="entry name" value="cNMP_binding"/>
    <property type="match status" value="1"/>
</dbReference>
<keyword evidence="6" id="KW-1185">Reference proteome</keyword>
<dbReference type="SMART" id="SM00100">
    <property type="entry name" value="cNMP"/>
    <property type="match status" value="1"/>
</dbReference>
<dbReference type="PROSITE" id="PS50042">
    <property type="entry name" value="CNMP_BINDING_3"/>
    <property type="match status" value="1"/>
</dbReference>
<dbReference type="InterPro" id="IPR012318">
    <property type="entry name" value="HTH_CRP"/>
</dbReference>
<dbReference type="GO" id="GO:0005829">
    <property type="term" value="C:cytosol"/>
    <property type="evidence" value="ECO:0007669"/>
    <property type="project" value="TreeGrafter"/>
</dbReference>
<dbReference type="Gene3D" id="1.10.10.10">
    <property type="entry name" value="Winged helix-like DNA-binding domain superfamily/Winged helix DNA-binding domain"/>
    <property type="match status" value="1"/>
</dbReference>
<dbReference type="InterPro" id="IPR050397">
    <property type="entry name" value="Env_Response_Regulators"/>
</dbReference>
<keyword evidence="3" id="KW-0804">Transcription</keyword>
<dbReference type="InterPro" id="IPR036388">
    <property type="entry name" value="WH-like_DNA-bd_sf"/>
</dbReference>
<evidence type="ECO:0000259" key="4">
    <source>
        <dbReference type="PROSITE" id="PS50042"/>
    </source>
</evidence>
<dbReference type="EMBL" id="LWQU01000185">
    <property type="protein sequence ID" value="OAN45367.1"/>
    <property type="molecule type" value="Genomic_DNA"/>
</dbReference>
<sequence length="242" mass="26546">MDQVDIKDRGDDLGRADLAHILLFENLPPEAVADFEKAANWRQYGENELVFDQASDTLEVYFVVEGCVRILGTVAGGIEITLAEVPAGNFFGELSAIDGKGRSAKVVAARPSRLASVDGAAFVALMQRHPTVALRVMERLARIIRGLDTKVVNLSSLSPEQRVMIELIRLAEPDLKLPGFWSIACLPPHSELSEWAGSDRDVVAKTIGELARDGIVKRRGLGLEIAQWERLQQLAKPARARN</sequence>
<accession>A0A178MB14</accession>
<dbReference type="InterPro" id="IPR036390">
    <property type="entry name" value="WH_DNA-bd_sf"/>
</dbReference>
<dbReference type="Gene3D" id="2.60.120.10">
    <property type="entry name" value="Jelly Rolls"/>
    <property type="match status" value="1"/>
</dbReference>
<dbReference type="GO" id="GO:0003700">
    <property type="term" value="F:DNA-binding transcription factor activity"/>
    <property type="evidence" value="ECO:0007669"/>
    <property type="project" value="TreeGrafter"/>
</dbReference>
<dbReference type="CDD" id="cd00038">
    <property type="entry name" value="CAP_ED"/>
    <property type="match status" value="1"/>
</dbReference>
<evidence type="ECO:0000313" key="6">
    <source>
        <dbReference type="Proteomes" id="UP000078543"/>
    </source>
</evidence>